<evidence type="ECO:0000313" key="10">
    <source>
        <dbReference type="Proteomes" id="UP001300604"/>
    </source>
</evidence>
<dbReference type="InterPro" id="IPR052174">
    <property type="entry name" value="Flavoredoxin"/>
</dbReference>
<proteinExistence type="inferred from homology"/>
<dbReference type="SUPFAM" id="SSF50475">
    <property type="entry name" value="FMN-binding split barrel"/>
    <property type="match status" value="1"/>
</dbReference>
<keyword evidence="6" id="KW-0408">Iron</keyword>
<reference evidence="9 10" key="2">
    <citation type="submission" date="2024-06" db="EMBL/GenBank/DDBJ databases">
        <title>Caproicibacterium argilliputei sp. nov, a novel caproic acid producing anaerobic bacterium isolated from pit mud.</title>
        <authorList>
            <person name="Xia S."/>
        </authorList>
    </citation>
    <scope>NUCLEOTIDE SEQUENCE [LARGE SCALE GENOMIC DNA]</scope>
    <source>
        <strain evidence="9 10">ZCY20-5</strain>
    </source>
</reference>
<evidence type="ECO:0000313" key="9">
    <source>
        <dbReference type="EMBL" id="WOC31171.1"/>
    </source>
</evidence>
<evidence type="ECO:0000256" key="2">
    <source>
        <dbReference type="ARBA" id="ARBA00022448"/>
    </source>
</evidence>
<dbReference type="InterPro" id="IPR024934">
    <property type="entry name" value="Rubredoxin-like_dom"/>
</dbReference>
<dbReference type="InterPro" id="IPR012349">
    <property type="entry name" value="Split_barrel_FMN-bd"/>
</dbReference>
<dbReference type="InterPro" id="IPR018527">
    <property type="entry name" value="Rubredoxin_Fe_BS"/>
</dbReference>
<evidence type="ECO:0000256" key="4">
    <source>
        <dbReference type="ARBA" id="ARBA00022723"/>
    </source>
</evidence>
<gene>
    <name evidence="9" type="ORF">PXC00_08015</name>
</gene>
<dbReference type="AlphaFoldDB" id="A0AA97H041"/>
<keyword evidence="3" id="KW-0285">Flavoprotein</keyword>
<dbReference type="Pfam" id="PF00301">
    <property type="entry name" value="Rubredoxin"/>
    <property type="match status" value="1"/>
</dbReference>
<dbReference type="PROSITE" id="PS50903">
    <property type="entry name" value="RUBREDOXIN_LIKE"/>
    <property type="match status" value="1"/>
</dbReference>
<keyword evidence="5" id="KW-0249">Electron transport</keyword>
<name>A0AA97H041_9FIRM</name>
<dbReference type="GO" id="GO:0010181">
    <property type="term" value="F:FMN binding"/>
    <property type="evidence" value="ECO:0007669"/>
    <property type="project" value="InterPro"/>
</dbReference>
<protein>
    <submittedName>
        <fullName evidence="9">Flavin reductase</fullName>
    </submittedName>
</protein>
<evidence type="ECO:0000256" key="1">
    <source>
        <dbReference type="ARBA" id="ARBA00001917"/>
    </source>
</evidence>
<dbReference type="RefSeq" id="WP_275844024.1">
    <property type="nucleotide sequence ID" value="NZ_CP135996.1"/>
</dbReference>
<dbReference type="KEGG" id="carl:PXC00_08015"/>
<feature type="domain" description="Rubredoxin-like" evidence="8">
    <location>
        <begin position="177"/>
        <end position="218"/>
    </location>
</feature>
<evidence type="ECO:0000256" key="6">
    <source>
        <dbReference type="ARBA" id="ARBA00023004"/>
    </source>
</evidence>
<keyword evidence="2" id="KW-0813">Transport</keyword>
<reference evidence="10" key="1">
    <citation type="submission" date="2024-06" db="EMBL/GenBank/DDBJ databases">
        <title>Caproicibacterium argilliputei sp. nov, a novel caproic acid producing anaerobic bacterium isolated from pit mud.</title>
        <authorList>
            <person name="Zeng C."/>
        </authorList>
    </citation>
    <scope>NUCLEOTIDE SEQUENCE [LARGE SCALE GENOMIC DNA]</scope>
    <source>
        <strain evidence="10">ZCY20-5</strain>
    </source>
</reference>
<evidence type="ECO:0000256" key="5">
    <source>
        <dbReference type="ARBA" id="ARBA00022982"/>
    </source>
</evidence>
<sequence>MKNEVLYSFTYGMYAVGVTDGKQPSACIVNTVTQAAGQPNMLTVSINRKNYSYACIHRTGLFTVSVLSEDTSGAVIGALGFQSGRAGNKLENIRYKMLQEGVPVIKENSCCWFLCKVVDKMETPTHTVFLAEILAGSDRMVGKPMTYAYYHQVIKGSAPKNAPTYQKPTPDLAGNDGESFICRICRYVYEDQIVPFEELPDDWVCPVCGAPKSAFQRQLRAK</sequence>
<dbReference type="Gene3D" id="2.20.28.10">
    <property type="match status" value="1"/>
</dbReference>
<comment type="cofactor">
    <cofactor evidence="1">
        <name>FMN</name>
        <dbReference type="ChEBI" id="CHEBI:58210"/>
    </cofactor>
</comment>
<reference evidence="10" key="3">
    <citation type="submission" date="2024-06" db="EMBL/GenBank/DDBJ databases">
        <authorList>
            <person name="Zeng C."/>
        </authorList>
    </citation>
    <scope>NUCLEOTIDE SEQUENCE [LARGE SCALE GENOMIC DNA]</scope>
    <source>
        <strain evidence="10">ZCY20-5</strain>
    </source>
</reference>
<dbReference type="Pfam" id="PF01613">
    <property type="entry name" value="Flavin_Reduct"/>
    <property type="match status" value="1"/>
</dbReference>
<evidence type="ECO:0000256" key="7">
    <source>
        <dbReference type="ARBA" id="ARBA00038054"/>
    </source>
</evidence>
<evidence type="ECO:0000259" key="8">
    <source>
        <dbReference type="PROSITE" id="PS50903"/>
    </source>
</evidence>
<dbReference type="SUPFAM" id="SSF57802">
    <property type="entry name" value="Rubredoxin-like"/>
    <property type="match status" value="1"/>
</dbReference>
<dbReference type="GO" id="GO:0005506">
    <property type="term" value="F:iron ion binding"/>
    <property type="evidence" value="ECO:0007669"/>
    <property type="project" value="InterPro"/>
</dbReference>
<dbReference type="SMART" id="SM00903">
    <property type="entry name" value="Flavin_Reduct"/>
    <property type="match status" value="1"/>
</dbReference>
<keyword evidence="4" id="KW-0479">Metal-binding</keyword>
<dbReference type="PROSITE" id="PS00202">
    <property type="entry name" value="RUBREDOXIN"/>
    <property type="match status" value="1"/>
</dbReference>
<dbReference type="InterPro" id="IPR002563">
    <property type="entry name" value="Flavin_Rdtase-like_dom"/>
</dbReference>
<keyword evidence="10" id="KW-1185">Reference proteome</keyword>
<dbReference type="InterPro" id="IPR024935">
    <property type="entry name" value="Rubredoxin_dom"/>
</dbReference>
<dbReference type="EMBL" id="CP135996">
    <property type="protein sequence ID" value="WOC31171.1"/>
    <property type="molecule type" value="Genomic_DNA"/>
</dbReference>
<organism evidence="9 10">
    <name type="scientific">Caproicibacterium argilliputei</name>
    <dbReference type="NCBI Taxonomy" id="3030016"/>
    <lineage>
        <taxon>Bacteria</taxon>
        <taxon>Bacillati</taxon>
        <taxon>Bacillota</taxon>
        <taxon>Clostridia</taxon>
        <taxon>Eubacteriales</taxon>
        <taxon>Oscillospiraceae</taxon>
        <taxon>Caproicibacterium</taxon>
    </lineage>
</organism>
<accession>A0AA97H041</accession>
<dbReference type="PANTHER" id="PTHR43567">
    <property type="entry name" value="FLAVOREDOXIN-RELATED-RELATED"/>
    <property type="match status" value="1"/>
</dbReference>
<evidence type="ECO:0000256" key="3">
    <source>
        <dbReference type="ARBA" id="ARBA00022630"/>
    </source>
</evidence>
<dbReference type="PANTHER" id="PTHR43567:SF1">
    <property type="entry name" value="FLAVOREDOXIN"/>
    <property type="match status" value="1"/>
</dbReference>
<dbReference type="Gene3D" id="2.30.110.10">
    <property type="entry name" value="Electron Transport, Fmn-binding Protein, Chain A"/>
    <property type="match status" value="1"/>
</dbReference>
<dbReference type="GO" id="GO:0016646">
    <property type="term" value="F:oxidoreductase activity, acting on the CH-NH group of donors, NAD or NADP as acceptor"/>
    <property type="evidence" value="ECO:0007669"/>
    <property type="project" value="UniProtKB-ARBA"/>
</dbReference>
<dbReference type="CDD" id="cd00730">
    <property type="entry name" value="rubredoxin"/>
    <property type="match status" value="1"/>
</dbReference>
<comment type="similarity">
    <text evidence="7">Belongs to the flavoredoxin family.</text>
</comment>
<dbReference type="Proteomes" id="UP001300604">
    <property type="component" value="Chromosome"/>
</dbReference>